<evidence type="ECO:0000256" key="1">
    <source>
        <dbReference type="ARBA" id="ARBA00022630"/>
    </source>
</evidence>
<dbReference type="EC" id="1.7.1.17" evidence="6"/>
<comment type="catalytic activity">
    <reaction evidence="6">
        <text>2 a quinone + NADH + H(+) = 2 a 1,4-benzosemiquinone + NAD(+)</text>
        <dbReference type="Rhea" id="RHEA:65952"/>
        <dbReference type="ChEBI" id="CHEBI:15378"/>
        <dbReference type="ChEBI" id="CHEBI:57540"/>
        <dbReference type="ChEBI" id="CHEBI:57945"/>
        <dbReference type="ChEBI" id="CHEBI:132124"/>
        <dbReference type="ChEBI" id="CHEBI:134225"/>
    </reaction>
</comment>
<comment type="caution">
    <text evidence="6">Lacks conserved residue(s) required for the propagation of feature annotation.</text>
</comment>
<organism evidence="8">
    <name type="scientific">Paenibacillus ihbetae</name>
    <dbReference type="NCBI Taxonomy" id="1870820"/>
    <lineage>
        <taxon>Bacteria</taxon>
        <taxon>Bacillati</taxon>
        <taxon>Bacillota</taxon>
        <taxon>Bacilli</taxon>
        <taxon>Bacillales</taxon>
        <taxon>Paenibacillaceae</taxon>
        <taxon>Paenibacillus</taxon>
    </lineage>
</organism>
<sequence>MERVLVINAHPLVTSDRSLSLQVLNHFISKYRVLNPDDEWEQIDLYREEVPAITADLLNGWAKLETGERLTDAEEKLMLRMSEILRQFKWASKYVIAMPLHNFNIPSRLKDYMDNIIIPKETFRYTENGSEGLLTDGRSVVVIQGSDGIYTNGDWYSEVEYSHHYLKSMFAFLGITDYTIIRAQGNAVLDRSEILAEAFQAAESAVMHWGRNEVISQG</sequence>
<dbReference type="GO" id="GO:0010181">
    <property type="term" value="F:FMN binding"/>
    <property type="evidence" value="ECO:0007669"/>
    <property type="project" value="UniProtKB-UniRule"/>
</dbReference>
<evidence type="ECO:0000256" key="5">
    <source>
        <dbReference type="ARBA" id="ARBA00048542"/>
    </source>
</evidence>
<dbReference type="GO" id="GO:0016652">
    <property type="term" value="F:oxidoreductase activity, acting on NAD(P)H as acceptor"/>
    <property type="evidence" value="ECO:0007669"/>
    <property type="project" value="UniProtKB-UniRule"/>
</dbReference>
<evidence type="ECO:0000259" key="7">
    <source>
        <dbReference type="Pfam" id="PF02525"/>
    </source>
</evidence>
<comment type="cofactor">
    <cofactor evidence="6">
        <name>FMN</name>
        <dbReference type="ChEBI" id="CHEBI:58210"/>
    </cofactor>
    <text evidence="6">Binds 1 FMN per subunit.</text>
</comment>
<feature type="domain" description="Flavodoxin-like fold" evidence="7">
    <location>
        <begin position="3"/>
        <end position="204"/>
    </location>
</feature>
<dbReference type="Gene3D" id="3.40.50.360">
    <property type="match status" value="1"/>
</dbReference>
<proteinExistence type="inferred from homology"/>
<dbReference type="KEGG" id="pib:BBD41_17775"/>
<comment type="function">
    <text evidence="6">Also exhibits azoreductase activity. Catalyzes the reductive cleavage of the azo bond in aromatic azo compounds to the corresponding amines.</text>
</comment>
<keyword evidence="1 6" id="KW-0285">Flavoprotein</keyword>
<reference evidence="8" key="1">
    <citation type="submission" date="2016-08" db="EMBL/GenBank/DDBJ databases">
        <title>Complete Genome Seqeunce of Paenibacillus sp. nov. IHBB 9852 from high altitute lake of Indian trans-Himalayas.</title>
        <authorList>
            <person name="Kiran S."/>
            <person name="Swarnkar M.K."/>
            <person name="Rana A."/>
            <person name="Tewari R."/>
            <person name="Gulati A."/>
        </authorList>
    </citation>
    <scope>NUCLEOTIDE SEQUENCE [LARGE SCALE GENOMIC DNA]</scope>
    <source>
        <strain evidence="8">IHBB 9852</strain>
    </source>
</reference>
<feature type="binding site" evidence="6">
    <location>
        <begin position="18"/>
        <end position="20"/>
    </location>
    <ligand>
        <name>FMN</name>
        <dbReference type="ChEBI" id="CHEBI:58210"/>
    </ligand>
</feature>
<dbReference type="GO" id="GO:0009055">
    <property type="term" value="F:electron transfer activity"/>
    <property type="evidence" value="ECO:0007669"/>
    <property type="project" value="UniProtKB-UniRule"/>
</dbReference>
<accession>A0A1B2E2T4</accession>
<comment type="catalytic activity">
    <reaction evidence="5">
        <text>N,N-dimethyl-1,4-phenylenediamine + anthranilate + 2 NAD(+) = 2-(4-dimethylaminophenyl)diazenylbenzoate + 2 NADH + 2 H(+)</text>
        <dbReference type="Rhea" id="RHEA:55872"/>
        <dbReference type="ChEBI" id="CHEBI:15378"/>
        <dbReference type="ChEBI" id="CHEBI:15783"/>
        <dbReference type="ChEBI" id="CHEBI:16567"/>
        <dbReference type="ChEBI" id="CHEBI:57540"/>
        <dbReference type="ChEBI" id="CHEBI:57945"/>
        <dbReference type="ChEBI" id="CHEBI:71579"/>
        <dbReference type="EC" id="1.7.1.17"/>
    </reaction>
    <physiologicalReaction direction="right-to-left" evidence="5">
        <dbReference type="Rhea" id="RHEA:55874"/>
    </physiologicalReaction>
</comment>
<evidence type="ECO:0000313" key="8">
    <source>
        <dbReference type="EMBL" id="ANY74273.1"/>
    </source>
</evidence>
<dbReference type="EC" id="1.6.5.-" evidence="6"/>
<dbReference type="GO" id="GO:0016655">
    <property type="term" value="F:oxidoreductase activity, acting on NAD(P)H, quinone or similar compound as acceptor"/>
    <property type="evidence" value="ECO:0007669"/>
    <property type="project" value="InterPro"/>
</dbReference>
<protein>
    <recommendedName>
        <fullName evidence="6">FMN dependent NADH:quinone oxidoreductase</fullName>
        <ecNumber evidence="6">1.6.5.-</ecNumber>
    </recommendedName>
    <alternativeName>
        <fullName evidence="6">Azo-dye reductase</fullName>
    </alternativeName>
    <alternativeName>
        <fullName evidence="6">FMN-dependent NADH-azo compound oxidoreductase</fullName>
    </alternativeName>
    <alternativeName>
        <fullName evidence="6">FMN-dependent NADH-azoreductase</fullName>
        <ecNumber evidence="6">1.7.1.17</ecNumber>
    </alternativeName>
</protein>
<keyword evidence="2 6" id="KW-0288">FMN</keyword>
<dbReference type="InterPro" id="IPR029039">
    <property type="entry name" value="Flavoprotein-like_sf"/>
</dbReference>
<keyword evidence="4 6" id="KW-0520">NAD</keyword>
<dbReference type="RefSeq" id="WP_099478376.1">
    <property type="nucleotide sequence ID" value="NZ_CP016809.1"/>
</dbReference>
<comment type="similarity">
    <text evidence="6">Belongs to the azoreductase type 1 family.</text>
</comment>
<comment type="subunit">
    <text evidence="6">Homodimer.</text>
</comment>
<dbReference type="AlphaFoldDB" id="A0A1B2E2T4"/>
<dbReference type="EMBL" id="CP016809">
    <property type="protein sequence ID" value="ANY74273.1"/>
    <property type="molecule type" value="Genomic_DNA"/>
</dbReference>
<dbReference type="HAMAP" id="MF_01216">
    <property type="entry name" value="Azoreductase_type1"/>
    <property type="match status" value="1"/>
</dbReference>
<dbReference type="InterPro" id="IPR003680">
    <property type="entry name" value="Flavodoxin_fold"/>
</dbReference>
<gene>
    <name evidence="6" type="primary">azoR</name>
    <name evidence="8" type="ORF">BBD41_17775</name>
</gene>
<evidence type="ECO:0000256" key="3">
    <source>
        <dbReference type="ARBA" id="ARBA00023002"/>
    </source>
</evidence>
<name>A0A1B2E2T4_9BACL</name>
<dbReference type="InterPro" id="IPR023048">
    <property type="entry name" value="NADH:quinone_OxRdtase_FMN_depd"/>
</dbReference>
<dbReference type="SUPFAM" id="SSF52218">
    <property type="entry name" value="Flavoproteins"/>
    <property type="match status" value="1"/>
</dbReference>
<evidence type="ECO:0000256" key="4">
    <source>
        <dbReference type="ARBA" id="ARBA00023027"/>
    </source>
</evidence>
<dbReference type="InterPro" id="IPR050104">
    <property type="entry name" value="FMN-dep_NADH:Q_OxRdtase_AzoR1"/>
</dbReference>
<dbReference type="Pfam" id="PF02525">
    <property type="entry name" value="Flavodoxin_2"/>
    <property type="match status" value="1"/>
</dbReference>
<dbReference type="PANTHER" id="PTHR43741">
    <property type="entry name" value="FMN-DEPENDENT NADH-AZOREDUCTASE 1"/>
    <property type="match status" value="1"/>
</dbReference>
<dbReference type="PANTHER" id="PTHR43741:SF7">
    <property type="entry name" value="FMN-DEPENDENT NADH:QUINONE OXIDOREDUCTASE"/>
    <property type="match status" value="1"/>
</dbReference>
<evidence type="ECO:0000256" key="6">
    <source>
        <dbReference type="HAMAP-Rule" id="MF_01216"/>
    </source>
</evidence>
<keyword evidence="3 6" id="KW-0560">Oxidoreductase</keyword>
<evidence type="ECO:0000256" key="2">
    <source>
        <dbReference type="ARBA" id="ARBA00022643"/>
    </source>
</evidence>
<comment type="function">
    <text evidence="6">Quinone reductase that provides resistance to thiol-specific stress caused by electrophilic quinones.</text>
</comment>